<dbReference type="InterPro" id="IPR036986">
    <property type="entry name" value="S4_RNA-bd_sf"/>
</dbReference>
<protein>
    <submittedName>
        <fullName evidence="4">rRNA pseudouridine synthase</fullName>
    </submittedName>
</protein>
<dbReference type="SUPFAM" id="SSF55174">
    <property type="entry name" value="Alpha-L RNA-binding motif"/>
    <property type="match status" value="1"/>
</dbReference>
<evidence type="ECO:0000313" key="5">
    <source>
        <dbReference type="Proteomes" id="UP000824260"/>
    </source>
</evidence>
<proteinExistence type="predicted"/>
<dbReference type="InterPro" id="IPR000748">
    <property type="entry name" value="PsdUridine_synth_RsuA/RluB/E/F"/>
</dbReference>
<dbReference type="SUPFAM" id="SSF55120">
    <property type="entry name" value="Pseudouridine synthase"/>
    <property type="match status" value="1"/>
</dbReference>
<dbReference type="NCBIfam" id="TIGR00093">
    <property type="entry name" value="pseudouridine synthase"/>
    <property type="match status" value="1"/>
</dbReference>
<name>A0A9D1CXC5_9FIRM</name>
<dbReference type="Proteomes" id="UP000824260">
    <property type="component" value="Unassembled WGS sequence"/>
</dbReference>
<sequence length="254" mass="27102">MRRPAAAWYNGKNARGGTRVRLDKLLTSAGLTRAQAKRAVAAGRVTVGGVPARDAGAHVDGASVLLDGRPVSPPGEIYWMLNKPAGVLTAVRDGREATAFALLPEAVRRQIPSPVGRLDKDVTGLLIFTTHGELLHRLISPKYAVKKVYIARVEGTPDEADAQRLTAGVAFAGFTSRPARLEVLGEGLVRLTVTEGRYHEVKRLLAAVGHPVLALSREAMGGVRLDETLGAGESRPLTGAEIDALFRAARLERN</sequence>
<evidence type="ECO:0000313" key="4">
    <source>
        <dbReference type="EMBL" id="HIQ84007.1"/>
    </source>
</evidence>
<dbReference type="PANTHER" id="PTHR47683:SF4">
    <property type="entry name" value="PSEUDOURIDINE SYNTHASE"/>
    <property type="match status" value="1"/>
</dbReference>
<dbReference type="GO" id="GO:0003723">
    <property type="term" value="F:RNA binding"/>
    <property type="evidence" value="ECO:0007669"/>
    <property type="project" value="UniProtKB-KW"/>
</dbReference>
<dbReference type="AlphaFoldDB" id="A0A9D1CXC5"/>
<dbReference type="InterPro" id="IPR050343">
    <property type="entry name" value="RsuA_PseudoU_synthase"/>
</dbReference>
<evidence type="ECO:0000256" key="1">
    <source>
        <dbReference type="ARBA" id="ARBA00023235"/>
    </source>
</evidence>
<dbReference type="CDD" id="cd00165">
    <property type="entry name" value="S4"/>
    <property type="match status" value="1"/>
</dbReference>
<keyword evidence="2" id="KW-0694">RNA-binding</keyword>
<dbReference type="InterPro" id="IPR042092">
    <property type="entry name" value="PsdUridine_s_RsuA/RluB/E/F_cat"/>
</dbReference>
<dbReference type="Pfam" id="PF01479">
    <property type="entry name" value="S4"/>
    <property type="match status" value="1"/>
</dbReference>
<feature type="domain" description="RNA-binding S4" evidence="3">
    <location>
        <begin position="20"/>
        <end position="76"/>
    </location>
</feature>
<dbReference type="SMART" id="SM00363">
    <property type="entry name" value="S4"/>
    <property type="match status" value="1"/>
</dbReference>
<evidence type="ECO:0000256" key="2">
    <source>
        <dbReference type="PROSITE-ProRule" id="PRU00182"/>
    </source>
</evidence>
<dbReference type="CDD" id="cd02553">
    <property type="entry name" value="PseudoU_synth_RsuA"/>
    <property type="match status" value="1"/>
</dbReference>
<keyword evidence="1" id="KW-0413">Isomerase</keyword>
<dbReference type="PROSITE" id="PS50889">
    <property type="entry name" value="S4"/>
    <property type="match status" value="1"/>
</dbReference>
<dbReference type="Gene3D" id="3.30.70.1560">
    <property type="entry name" value="Alpha-L RNA-binding motif"/>
    <property type="match status" value="1"/>
</dbReference>
<dbReference type="Pfam" id="PF00849">
    <property type="entry name" value="PseudoU_synth_2"/>
    <property type="match status" value="1"/>
</dbReference>
<dbReference type="InterPro" id="IPR002942">
    <property type="entry name" value="S4_RNA-bd"/>
</dbReference>
<dbReference type="Gene3D" id="3.10.290.10">
    <property type="entry name" value="RNA-binding S4 domain"/>
    <property type="match status" value="1"/>
</dbReference>
<dbReference type="EMBL" id="DVFZ01000122">
    <property type="protein sequence ID" value="HIQ84007.1"/>
    <property type="molecule type" value="Genomic_DNA"/>
</dbReference>
<comment type="caution">
    <text evidence="4">The sequence shown here is derived from an EMBL/GenBank/DDBJ whole genome shotgun (WGS) entry which is preliminary data.</text>
</comment>
<dbReference type="GO" id="GO:0000455">
    <property type="term" value="P:enzyme-directed rRNA pseudouridine synthesis"/>
    <property type="evidence" value="ECO:0007669"/>
    <property type="project" value="UniProtKB-ARBA"/>
</dbReference>
<reference evidence="4" key="1">
    <citation type="submission" date="2020-10" db="EMBL/GenBank/DDBJ databases">
        <authorList>
            <person name="Gilroy R."/>
        </authorList>
    </citation>
    <scope>NUCLEOTIDE SEQUENCE</scope>
    <source>
        <strain evidence="4">ChiSjej6B24-2974</strain>
    </source>
</reference>
<evidence type="ECO:0000259" key="3">
    <source>
        <dbReference type="SMART" id="SM00363"/>
    </source>
</evidence>
<dbReference type="PANTHER" id="PTHR47683">
    <property type="entry name" value="PSEUDOURIDINE SYNTHASE FAMILY PROTEIN-RELATED"/>
    <property type="match status" value="1"/>
</dbReference>
<organism evidence="4 5">
    <name type="scientific">Candidatus Pullichristensenella stercorigallinarum</name>
    <dbReference type="NCBI Taxonomy" id="2840909"/>
    <lineage>
        <taxon>Bacteria</taxon>
        <taxon>Bacillati</taxon>
        <taxon>Bacillota</taxon>
        <taxon>Clostridia</taxon>
        <taxon>Candidatus Pullichristensenella</taxon>
    </lineage>
</organism>
<dbReference type="InterPro" id="IPR006145">
    <property type="entry name" value="PsdUridine_synth_RsuA/RluA"/>
</dbReference>
<dbReference type="InterPro" id="IPR020094">
    <property type="entry name" value="TruA/RsuA/RluB/E/F_N"/>
</dbReference>
<reference evidence="4" key="2">
    <citation type="journal article" date="2021" name="PeerJ">
        <title>Extensive microbial diversity within the chicken gut microbiome revealed by metagenomics and culture.</title>
        <authorList>
            <person name="Gilroy R."/>
            <person name="Ravi A."/>
            <person name="Getino M."/>
            <person name="Pursley I."/>
            <person name="Horton D.L."/>
            <person name="Alikhan N.F."/>
            <person name="Baker D."/>
            <person name="Gharbi K."/>
            <person name="Hall N."/>
            <person name="Watson M."/>
            <person name="Adriaenssens E.M."/>
            <person name="Foster-Nyarko E."/>
            <person name="Jarju S."/>
            <person name="Secka A."/>
            <person name="Antonio M."/>
            <person name="Oren A."/>
            <person name="Chaudhuri R.R."/>
            <person name="La Ragione R."/>
            <person name="Hildebrand F."/>
            <person name="Pallen M.J."/>
        </authorList>
    </citation>
    <scope>NUCLEOTIDE SEQUENCE</scope>
    <source>
        <strain evidence="4">ChiSjej6B24-2974</strain>
    </source>
</reference>
<dbReference type="Gene3D" id="3.30.70.580">
    <property type="entry name" value="Pseudouridine synthase I, catalytic domain, N-terminal subdomain"/>
    <property type="match status" value="1"/>
</dbReference>
<dbReference type="GO" id="GO:0120159">
    <property type="term" value="F:rRNA pseudouridine synthase activity"/>
    <property type="evidence" value="ECO:0007669"/>
    <property type="project" value="UniProtKB-ARBA"/>
</dbReference>
<accession>A0A9D1CXC5</accession>
<gene>
    <name evidence="4" type="ORF">IAA52_13030</name>
</gene>
<dbReference type="InterPro" id="IPR020103">
    <property type="entry name" value="PsdUridine_synth_cat_dom_sf"/>
</dbReference>